<dbReference type="Proteomes" id="UP001597391">
    <property type="component" value="Unassembled WGS sequence"/>
</dbReference>
<evidence type="ECO:0000259" key="2">
    <source>
        <dbReference type="Pfam" id="PF03807"/>
    </source>
</evidence>
<gene>
    <name evidence="3" type="ORF">ACFSYH_09460</name>
</gene>
<sequence>MANFSIIGQGNMGQAIASVLTDGGAAVDFVSREATTINGDIVVLAVPFPAVDDIVSRLGSQLEGKTVVDITNPLNFETFDSLVVPSDGSAAQEIAAKLPQSKVLKAFNTNFAATLTNKSVGEAKSGLFSKKAENATTVLVAGDDTAAKDALIGAVTAGGINAIDAGSLKRARELEAIGFLQLTFAVSEKINWTGGFNMTA</sequence>
<dbReference type="Pfam" id="PF03807">
    <property type="entry name" value="F420_oxidored"/>
    <property type="match status" value="1"/>
</dbReference>
<evidence type="ECO:0000313" key="3">
    <source>
        <dbReference type="EMBL" id="MFD2840797.1"/>
    </source>
</evidence>
<proteinExistence type="predicted"/>
<feature type="domain" description="Pyrroline-5-carboxylate reductase catalytic N-terminal" evidence="2">
    <location>
        <begin position="32"/>
        <end position="73"/>
    </location>
</feature>
<dbReference type="InterPro" id="IPR036291">
    <property type="entry name" value="NAD(P)-bd_dom_sf"/>
</dbReference>
<keyword evidence="4" id="KW-1185">Reference proteome</keyword>
<comment type="caution">
    <text evidence="3">The sequence shown here is derived from an EMBL/GenBank/DDBJ whole genome shotgun (WGS) entry which is preliminary data.</text>
</comment>
<dbReference type="RefSeq" id="WP_377466691.1">
    <property type="nucleotide sequence ID" value="NZ_JBHUOP010000003.1"/>
</dbReference>
<keyword evidence="1" id="KW-0560">Oxidoreductase</keyword>
<name>A0ABW5XG08_9MICO</name>
<dbReference type="InterPro" id="IPR028939">
    <property type="entry name" value="P5C_Rdtase_cat_N"/>
</dbReference>
<dbReference type="Gene3D" id="3.40.50.720">
    <property type="entry name" value="NAD(P)-binding Rossmann-like Domain"/>
    <property type="match status" value="1"/>
</dbReference>
<dbReference type="InterPro" id="IPR051267">
    <property type="entry name" value="STEAP_metalloreductase"/>
</dbReference>
<organism evidence="3 4">
    <name type="scientific">Populibacterium corticicola</name>
    <dbReference type="NCBI Taxonomy" id="1812826"/>
    <lineage>
        <taxon>Bacteria</taxon>
        <taxon>Bacillati</taxon>
        <taxon>Actinomycetota</taxon>
        <taxon>Actinomycetes</taxon>
        <taxon>Micrococcales</taxon>
        <taxon>Jonesiaceae</taxon>
        <taxon>Populibacterium</taxon>
    </lineage>
</organism>
<evidence type="ECO:0000313" key="4">
    <source>
        <dbReference type="Proteomes" id="UP001597391"/>
    </source>
</evidence>
<accession>A0ABW5XG08</accession>
<dbReference type="EMBL" id="JBHUOP010000003">
    <property type="protein sequence ID" value="MFD2840797.1"/>
    <property type="molecule type" value="Genomic_DNA"/>
</dbReference>
<evidence type="ECO:0000256" key="1">
    <source>
        <dbReference type="ARBA" id="ARBA00023002"/>
    </source>
</evidence>
<reference evidence="4" key="1">
    <citation type="journal article" date="2019" name="Int. J. Syst. Evol. Microbiol.">
        <title>The Global Catalogue of Microorganisms (GCM) 10K type strain sequencing project: providing services to taxonomists for standard genome sequencing and annotation.</title>
        <authorList>
            <consortium name="The Broad Institute Genomics Platform"/>
            <consortium name="The Broad Institute Genome Sequencing Center for Infectious Disease"/>
            <person name="Wu L."/>
            <person name="Ma J."/>
        </authorList>
    </citation>
    <scope>NUCLEOTIDE SEQUENCE [LARGE SCALE GENOMIC DNA]</scope>
    <source>
        <strain evidence="4">KCTC 33576</strain>
    </source>
</reference>
<dbReference type="PANTHER" id="PTHR14239">
    <property type="entry name" value="DUDULIN-RELATED"/>
    <property type="match status" value="1"/>
</dbReference>
<dbReference type="PANTHER" id="PTHR14239:SF10">
    <property type="entry name" value="REDUCTASE"/>
    <property type="match status" value="1"/>
</dbReference>
<dbReference type="SUPFAM" id="SSF51735">
    <property type="entry name" value="NAD(P)-binding Rossmann-fold domains"/>
    <property type="match status" value="1"/>
</dbReference>
<protein>
    <submittedName>
        <fullName evidence="3">NADPH-dependent F420 reductase</fullName>
    </submittedName>
</protein>